<evidence type="ECO:0000256" key="1">
    <source>
        <dbReference type="ARBA" id="ARBA00001917"/>
    </source>
</evidence>
<feature type="domain" description="FAD-binding FR-type" evidence="15">
    <location>
        <begin position="212"/>
        <end position="453"/>
    </location>
</feature>
<name>A0A9Q1C543_HOLLE</name>
<dbReference type="InterPro" id="IPR001094">
    <property type="entry name" value="Flavdoxin-like"/>
</dbReference>
<evidence type="ECO:0000256" key="8">
    <source>
        <dbReference type="ARBA" id="ARBA00022857"/>
    </source>
</evidence>
<comment type="similarity">
    <text evidence="13">In the N-terminal section; belongs to the flavodoxin family.</text>
</comment>
<evidence type="ECO:0000256" key="13">
    <source>
        <dbReference type="HAMAP-Rule" id="MF_03178"/>
    </source>
</evidence>
<feature type="binding site" evidence="13">
    <location>
        <begin position="59"/>
        <end position="62"/>
    </location>
    <ligand>
        <name>FMN</name>
        <dbReference type="ChEBI" id="CHEBI:58210"/>
    </ligand>
</feature>
<feature type="binding site" evidence="13">
    <location>
        <begin position="97"/>
        <end position="106"/>
    </location>
    <ligand>
        <name>FMN</name>
        <dbReference type="ChEBI" id="CHEBI:58210"/>
    </ligand>
</feature>
<keyword evidence="4 13" id="KW-0963">Cytoplasm</keyword>
<dbReference type="InterPro" id="IPR008254">
    <property type="entry name" value="Flavodoxin/NO_synth"/>
</dbReference>
<proteinExistence type="inferred from homology"/>
<evidence type="ECO:0000313" key="17">
    <source>
        <dbReference type="Proteomes" id="UP001152320"/>
    </source>
</evidence>
<comment type="subunit">
    <text evidence="12">Interacts with CIAPIN1; as part of the cytosolic iron-sulfur (Fe-S) protein assembly (CIA) machinery. Interacts with DCPS.</text>
</comment>
<keyword evidence="7 13" id="KW-0274">FAD</keyword>
<keyword evidence="5 13" id="KW-0285">Flavoprotein</keyword>
<dbReference type="FunFam" id="1.20.990.10:FF:000008">
    <property type="entry name" value="NADPH-dependent diflavin oxidoreductase 1"/>
    <property type="match status" value="1"/>
</dbReference>
<comment type="function">
    <text evidence="11">NADPH-dependent reductase which is a central component of the cytosolic iron-sulfur (Fe-S) protein assembly (CIA) machinery. Transfers electrons from NADPH via its FAD and FMN prosthetic groups to the [2Fe-2S] cluster of CIAPIN1, another key component of the CIA machinery. In turn, this reduced cluster provides electrons for assembly of cytosolic iron-sulfur cluster proteins. It can also reduce the [2Fe-2S] cluster of CISD1 and activate this protein implicated in Fe/S cluster repair. In vitro can fully activate methionine synthase/MTR in the presence of soluble cytochrome b5/CYB5A.</text>
</comment>
<dbReference type="PRINTS" id="PR00369">
    <property type="entry name" value="FLAVODOXIN"/>
</dbReference>
<comment type="cofactor">
    <cofactor evidence="2 13">
        <name>FAD</name>
        <dbReference type="ChEBI" id="CHEBI:57692"/>
    </cofactor>
</comment>
<dbReference type="Gene3D" id="2.40.30.10">
    <property type="entry name" value="Translation factors"/>
    <property type="match status" value="1"/>
</dbReference>
<evidence type="ECO:0000259" key="15">
    <source>
        <dbReference type="PROSITE" id="PS51384"/>
    </source>
</evidence>
<dbReference type="Proteomes" id="UP001152320">
    <property type="component" value="Chromosome 7"/>
</dbReference>
<dbReference type="GO" id="GO:0016651">
    <property type="term" value="F:oxidoreductase activity, acting on NAD(P)H"/>
    <property type="evidence" value="ECO:0007669"/>
    <property type="project" value="UniProtKB-UniRule"/>
</dbReference>
<dbReference type="GO" id="GO:0160246">
    <property type="term" value="F:NADPH-iron-sulfur [2Fe-2S] protein oxidoreductase activity"/>
    <property type="evidence" value="ECO:0007669"/>
    <property type="project" value="InterPro"/>
</dbReference>
<keyword evidence="9 13" id="KW-0560">Oxidoreductase</keyword>
<evidence type="ECO:0000313" key="16">
    <source>
        <dbReference type="EMBL" id="KAJ8039423.1"/>
    </source>
</evidence>
<dbReference type="AlphaFoldDB" id="A0A9Q1C543"/>
<feature type="binding site" evidence="13">
    <location>
        <position position="132"/>
    </location>
    <ligand>
        <name>FMN</name>
        <dbReference type="ChEBI" id="CHEBI:58210"/>
    </ligand>
</feature>
<dbReference type="Gene3D" id="1.20.990.10">
    <property type="entry name" value="NADPH-cytochrome p450 Reductase, Chain A, domain 3"/>
    <property type="match status" value="1"/>
</dbReference>
<feature type="binding site" evidence="13">
    <location>
        <begin position="424"/>
        <end position="427"/>
    </location>
    <ligand>
        <name>FAD</name>
        <dbReference type="ChEBI" id="CHEBI:57692"/>
    </ligand>
</feature>
<dbReference type="SUPFAM" id="SSF52218">
    <property type="entry name" value="Flavoproteins"/>
    <property type="match status" value="1"/>
</dbReference>
<dbReference type="SUPFAM" id="SSF52343">
    <property type="entry name" value="Ferredoxin reductase-like, C-terminal NADP-linked domain"/>
    <property type="match status" value="1"/>
</dbReference>
<feature type="binding site" evidence="13">
    <location>
        <position position="565"/>
    </location>
    <ligand>
        <name>NADP(+)</name>
        <dbReference type="ChEBI" id="CHEBI:58349"/>
    </ligand>
</feature>
<reference evidence="16" key="1">
    <citation type="submission" date="2021-10" db="EMBL/GenBank/DDBJ databases">
        <title>Tropical sea cucumber genome reveals ecological adaptation and Cuvierian tubules defense mechanism.</title>
        <authorList>
            <person name="Chen T."/>
        </authorList>
    </citation>
    <scope>NUCLEOTIDE SEQUENCE</scope>
    <source>
        <strain evidence="16">Nanhai2018</strain>
        <tissue evidence="16">Muscle</tissue>
    </source>
</reference>
<dbReference type="GO" id="GO:0050661">
    <property type="term" value="F:NADP binding"/>
    <property type="evidence" value="ECO:0007669"/>
    <property type="project" value="UniProtKB-UniRule"/>
</dbReference>
<dbReference type="PRINTS" id="PR00371">
    <property type="entry name" value="FPNCR"/>
</dbReference>
<dbReference type="InterPro" id="IPR029039">
    <property type="entry name" value="Flavoprotein-like_sf"/>
</dbReference>
<dbReference type="InterPro" id="IPR017938">
    <property type="entry name" value="Riboflavin_synthase-like_b-brl"/>
</dbReference>
<dbReference type="InterPro" id="IPR003097">
    <property type="entry name" value="CysJ-like_FAD-binding"/>
</dbReference>
<dbReference type="EMBL" id="JAIZAY010000007">
    <property type="protein sequence ID" value="KAJ8039423.1"/>
    <property type="molecule type" value="Genomic_DNA"/>
</dbReference>
<dbReference type="HAMAP" id="MF_03178">
    <property type="entry name" value="NDOR1"/>
    <property type="match status" value="1"/>
</dbReference>
<dbReference type="GO" id="GO:0005634">
    <property type="term" value="C:nucleus"/>
    <property type="evidence" value="ECO:0007669"/>
    <property type="project" value="UniProtKB-ARBA"/>
</dbReference>
<dbReference type="Pfam" id="PF00667">
    <property type="entry name" value="FAD_binding_1"/>
    <property type="match status" value="1"/>
</dbReference>
<keyword evidence="8 13" id="KW-0521">NADP</keyword>
<evidence type="ECO:0000256" key="4">
    <source>
        <dbReference type="ARBA" id="ARBA00022490"/>
    </source>
</evidence>
<dbReference type="PANTHER" id="PTHR19384:SF10">
    <property type="entry name" value="NADPH-DEPENDENT DIFLAVIN OXIDOREDUCTASE 1"/>
    <property type="match status" value="1"/>
</dbReference>
<dbReference type="Gene3D" id="3.40.50.80">
    <property type="entry name" value="Nucleotide-binding domain of ferredoxin-NADP reductase (FNR) module"/>
    <property type="match status" value="1"/>
</dbReference>
<dbReference type="GO" id="GO:0016226">
    <property type="term" value="P:iron-sulfur cluster assembly"/>
    <property type="evidence" value="ECO:0007669"/>
    <property type="project" value="UniProtKB-UniRule"/>
</dbReference>
<dbReference type="PANTHER" id="PTHR19384">
    <property type="entry name" value="NITRIC OXIDE SYNTHASE-RELATED"/>
    <property type="match status" value="1"/>
</dbReference>
<feature type="binding site" evidence="13">
    <location>
        <begin position="528"/>
        <end position="532"/>
    </location>
    <ligand>
        <name>NADP(+)</name>
        <dbReference type="ChEBI" id="CHEBI:58349"/>
    </ligand>
</feature>
<feature type="binding site" evidence="13">
    <location>
        <begin position="390"/>
        <end position="393"/>
    </location>
    <ligand>
        <name>FAD</name>
        <dbReference type="ChEBI" id="CHEBI:57692"/>
    </ligand>
</feature>
<dbReference type="InterPro" id="IPR028879">
    <property type="entry name" value="NDOR1"/>
</dbReference>
<comment type="cofactor">
    <cofactor evidence="1 13">
        <name>FMN</name>
        <dbReference type="ChEBI" id="CHEBI:58210"/>
    </cofactor>
</comment>
<dbReference type="Pfam" id="PF00175">
    <property type="entry name" value="NAD_binding_1"/>
    <property type="match status" value="1"/>
</dbReference>
<evidence type="ECO:0000256" key="6">
    <source>
        <dbReference type="ARBA" id="ARBA00022643"/>
    </source>
</evidence>
<evidence type="ECO:0000256" key="7">
    <source>
        <dbReference type="ARBA" id="ARBA00022827"/>
    </source>
</evidence>
<evidence type="ECO:0000256" key="11">
    <source>
        <dbReference type="ARBA" id="ARBA00059862"/>
    </source>
</evidence>
<evidence type="ECO:0000256" key="2">
    <source>
        <dbReference type="ARBA" id="ARBA00001974"/>
    </source>
</evidence>
<feature type="binding site" evidence="13">
    <location>
        <begin position="522"/>
        <end position="523"/>
    </location>
    <ligand>
        <name>NADP(+)</name>
        <dbReference type="ChEBI" id="CHEBI:58349"/>
    </ligand>
</feature>
<evidence type="ECO:0000259" key="14">
    <source>
        <dbReference type="PROSITE" id="PS50902"/>
    </source>
</evidence>
<dbReference type="EC" id="1.18.1.-" evidence="13"/>
<dbReference type="PROSITE" id="PS50902">
    <property type="entry name" value="FLAVODOXIN_LIKE"/>
    <property type="match status" value="1"/>
</dbReference>
<organism evidence="16 17">
    <name type="scientific">Holothuria leucospilota</name>
    <name type="common">Black long sea cucumber</name>
    <name type="synonym">Mertensiothuria leucospilota</name>
    <dbReference type="NCBI Taxonomy" id="206669"/>
    <lineage>
        <taxon>Eukaryota</taxon>
        <taxon>Metazoa</taxon>
        <taxon>Echinodermata</taxon>
        <taxon>Eleutherozoa</taxon>
        <taxon>Echinozoa</taxon>
        <taxon>Holothuroidea</taxon>
        <taxon>Aspidochirotacea</taxon>
        <taxon>Aspidochirotida</taxon>
        <taxon>Holothuriidae</taxon>
        <taxon>Holothuria</taxon>
    </lineage>
</organism>
<dbReference type="GO" id="GO:0010181">
    <property type="term" value="F:FMN binding"/>
    <property type="evidence" value="ECO:0007669"/>
    <property type="project" value="UniProtKB-UniRule"/>
</dbReference>
<evidence type="ECO:0000256" key="10">
    <source>
        <dbReference type="ARBA" id="ARBA00052174"/>
    </source>
</evidence>
<dbReference type="OrthoDB" id="1856718at2759"/>
<feature type="binding site" evidence="13">
    <location>
        <position position="603"/>
    </location>
    <ligand>
        <name>FAD</name>
        <dbReference type="ChEBI" id="CHEBI:57692"/>
    </ligand>
</feature>
<feature type="domain" description="Flavodoxin-like" evidence="14">
    <location>
        <begin position="6"/>
        <end position="150"/>
    </location>
</feature>
<feature type="binding site" evidence="13">
    <location>
        <position position="467"/>
    </location>
    <ligand>
        <name>NADP(+)</name>
        <dbReference type="ChEBI" id="CHEBI:58349"/>
    </ligand>
</feature>
<comment type="function">
    <text evidence="13">NADPH-dependent reductase which is a central component of the cytosolic iron-sulfur (Fe-S) protein assembly (CIA) machinery. Transfers electrons from NADPH via its FAD and FMN prosthetic groups to the [2Fe-2S] cluster of the anamorsin/DRE2 homolog, another key component of the CIA machinery. In turn, this reduced cluster provides electrons for assembly of cytosolic iron-sulfur cluster proteins.</text>
</comment>
<protein>
    <recommendedName>
        <fullName evidence="13">NADPH-dependent diflavin oxidoreductase 1</fullName>
        <ecNumber evidence="13">1.18.1.-</ecNumber>
    </recommendedName>
    <alternativeName>
        <fullName evidence="13">NADPH-dependent FMN and FAD-containing oxidoreductase</fullName>
    </alternativeName>
</protein>
<dbReference type="Gene3D" id="3.40.50.360">
    <property type="match status" value="1"/>
</dbReference>
<evidence type="ECO:0000256" key="3">
    <source>
        <dbReference type="ARBA" id="ARBA00004496"/>
    </source>
</evidence>
<dbReference type="InterPro" id="IPR039261">
    <property type="entry name" value="FNR_nucleotide-bd"/>
</dbReference>
<dbReference type="FunFam" id="3.40.50.360:FF:000015">
    <property type="entry name" value="NADPH-dependent diflavin oxidoreductase 1"/>
    <property type="match status" value="1"/>
</dbReference>
<dbReference type="PROSITE" id="PS51384">
    <property type="entry name" value="FAD_FR"/>
    <property type="match status" value="1"/>
</dbReference>
<comment type="similarity">
    <text evidence="13">In the C-terminal section; belongs to the flavoprotein pyridine nucleotide cytochrome reductase family.</text>
</comment>
<dbReference type="SUPFAM" id="SSF63380">
    <property type="entry name" value="Riboflavin synthase domain-like"/>
    <property type="match status" value="1"/>
</dbReference>
<gene>
    <name evidence="16" type="ORF">HOLleu_17138</name>
</gene>
<evidence type="ECO:0000256" key="12">
    <source>
        <dbReference type="ARBA" id="ARBA00063044"/>
    </source>
</evidence>
<keyword evidence="6 13" id="KW-0288">FMN</keyword>
<dbReference type="InterPro" id="IPR001433">
    <property type="entry name" value="OxRdtase_FAD/NAD-bd"/>
</dbReference>
<accession>A0A9Q1C543</accession>
<dbReference type="InterPro" id="IPR001709">
    <property type="entry name" value="Flavoprot_Pyr_Nucl_cyt_Rdtase"/>
</dbReference>
<feature type="binding site" evidence="13">
    <location>
        <begin position="12"/>
        <end position="17"/>
    </location>
    <ligand>
        <name>FMN</name>
        <dbReference type="ChEBI" id="CHEBI:58210"/>
    </ligand>
</feature>
<evidence type="ECO:0000256" key="5">
    <source>
        <dbReference type="ARBA" id="ARBA00022630"/>
    </source>
</evidence>
<keyword evidence="17" id="KW-1185">Reference proteome</keyword>
<sequence>MAERKLCILYGSQTGTAQDVAERIGREARRRHFSTRVMPLDSYEISTLIQESLVIFVVATTGQGDEPDNMKKFWRFLLRKDLPRDSLMQLNFGVLGLGDSSYQKFNFVAKKLYRRLVQLGANSLQSVGLADDQHDLGPDAVVDSWMNILWQQVLSLYPLPPGTQIISSSVVPPPKYRVIFSPPNLENGIHNHQSTNGREIYQNGGVSAPSADEPYYASILSNERVTAPDHFQDVRLIKFDVHGSNIRYNPGDVVMIQPVNSSESVEAFLQQLNLNPNDVFSLEKNDPDIHLPPDWLIPKHCSIRDLVANYLDINGIPRRSFFELLAFHAKNELEREKLLEFSSAEGQQELYSYCNRPRRTTLEVLQDFPHVSSTIPVEYLFDLIPAIQPRAFSIASSPQRHPGEIHILMAVVKYQTKLVKPRRGLCSNWLADFQQDGVVHIPLWTKKGTITFPTDPSIPVILVGPGTGVAPFRSFIHERSCQKIKGNLLFFGCRSQSKDFYCEKEWKDLCDQGLLQVFAAFSRDQEEKHYVQHELEKQKEIVWKLISDQGAWFFVAGNAKQMPTDVRDTLLAIFRSEGKMNEQEAEDYLKEMERKRRFQMETWS</sequence>
<comment type="caution">
    <text evidence="16">The sequence shown here is derived from an EMBL/GenBank/DDBJ whole genome shotgun (WGS) entry which is preliminary data.</text>
</comment>
<dbReference type="GO" id="GO:0005829">
    <property type="term" value="C:cytosol"/>
    <property type="evidence" value="ECO:0007669"/>
    <property type="project" value="UniProtKB-ARBA"/>
</dbReference>
<dbReference type="Pfam" id="PF00258">
    <property type="entry name" value="Flavodoxin_1"/>
    <property type="match status" value="1"/>
</dbReference>
<comment type="catalytic activity">
    <reaction evidence="10">
        <text>2 oxidized [2Fe-2S]-[protein] + NADPH = 2 reduced [2Fe-2S]-[protein] + NADP(+) + H(+)</text>
        <dbReference type="Rhea" id="RHEA:67716"/>
        <dbReference type="Rhea" id="RHEA-COMP:17327"/>
        <dbReference type="Rhea" id="RHEA-COMP:17328"/>
        <dbReference type="ChEBI" id="CHEBI:15378"/>
        <dbReference type="ChEBI" id="CHEBI:33737"/>
        <dbReference type="ChEBI" id="CHEBI:33738"/>
        <dbReference type="ChEBI" id="CHEBI:57783"/>
        <dbReference type="ChEBI" id="CHEBI:58349"/>
    </reaction>
    <physiologicalReaction direction="left-to-right" evidence="10">
        <dbReference type="Rhea" id="RHEA:67717"/>
    </physiologicalReaction>
</comment>
<comment type="similarity">
    <text evidence="13">Belongs to the NADPH-dependent diflavin oxidoreductase NDOR1 family.</text>
</comment>
<evidence type="ECO:0000256" key="9">
    <source>
        <dbReference type="ARBA" id="ARBA00023002"/>
    </source>
</evidence>
<comment type="subcellular location">
    <subcellularLocation>
        <location evidence="3 13">Cytoplasm</location>
    </subcellularLocation>
</comment>
<dbReference type="GO" id="GO:0050660">
    <property type="term" value="F:flavin adenine dinucleotide binding"/>
    <property type="evidence" value="ECO:0007669"/>
    <property type="project" value="UniProtKB-UniRule"/>
</dbReference>
<dbReference type="FunFam" id="3.40.50.80:FF:000030">
    <property type="entry name" value="NADPH-dependent diflavin oxidoreductase 1"/>
    <property type="match status" value="1"/>
</dbReference>
<dbReference type="InterPro" id="IPR023173">
    <property type="entry name" value="NADPH_Cyt_P450_Rdtase_alpha"/>
</dbReference>
<dbReference type="InterPro" id="IPR017927">
    <property type="entry name" value="FAD-bd_FR_type"/>
</dbReference>
<feature type="binding site" evidence="13">
    <location>
        <position position="358"/>
    </location>
    <ligand>
        <name>FAD</name>
        <dbReference type="ChEBI" id="CHEBI:57692"/>
    </ligand>
</feature>